<keyword evidence="3" id="KW-1185">Reference proteome</keyword>
<organism evidence="2 3">
    <name type="scientific">Butyricicoccus intestinisimiae</name>
    <dbReference type="NCBI Taxonomy" id="2841509"/>
    <lineage>
        <taxon>Bacteria</taxon>
        <taxon>Bacillati</taxon>
        <taxon>Bacillota</taxon>
        <taxon>Clostridia</taxon>
        <taxon>Eubacteriales</taxon>
        <taxon>Butyricicoccaceae</taxon>
        <taxon>Butyricicoccus</taxon>
    </lineage>
</organism>
<comment type="caution">
    <text evidence="2">The sequence shown here is derived from an EMBL/GenBank/DDBJ whole genome shotgun (WGS) entry which is preliminary data.</text>
</comment>
<evidence type="ECO:0000256" key="1">
    <source>
        <dbReference type="SAM" id="Phobius"/>
    </source>
</evidence>
<dbReference type="InterPro" id="IPR017195">
    <property type="entry name" value="ABC_thiamin-permease_prd"/>
</dbReference>
<feature type="transmembrane region" description="Helical" evidence="1">
    <location>
        <begin position="147"/>
        <end position="170"/>
    </location>
</feature>
<gene>
    <name evidence="2" type="ORF">KQI75_02750</name>
</gene>
<feature type="transmembrane region" description="Helical" evidence="1">
    <location>
        <begin position="121"/>
        <end position="141"/>
    </location>
</feature>
<keyword evidence="1" id="KW-0812">Transmembrane</keyword>
<dbReference type="RefSeq" id="WP_216469145.1">
    <property type="nucleotide sequence ID" value="NZ_JAHLQI010000001.1"/>
</dbReference>
<proteinExistence type="predicted"/>
<evidence type="ECO:0000313" key="2">
    <source>
        <dbReference type="EMBL" id="MBU5489553.1"/>
    </source>
</evidence>
<dbReference type="PIRSF" id="PIRSF037394">
    <property type="entry name" value="ABC_thiamine-permease_YkoE_prd"/>
    <property type="match status" value="1"/>
</dbReference>
<dbReference type="Pfam" id="PF09819">
    <property type="entry name" value="ABC_cobalt"/>
    <property type="match status" value="1"/>
</dbReference>
<protein>
    <submittedName>
        <fullName evidence="2">ECF transporter S component</fullName>
    </submittedName>
</protein>
<name>A0ABS6EPY5_9FIRM</name>
<keyword evidence="1" id="KW-1133">Transmembrane helix</keyword>
<reference evidence="2 3" key="1">
    <citation type="submission" date="2021-06" db="EMBL/GenBank/DDBJ databases">
        <authorList>
            <person name="Sun Q."/>
            <person name="Li D."/>
        </authorList>
    </citation>
    <scope>NUCLEOTIDE SEQUENCE [LARGE SCALE GENOMIC DNA]</scope>
    <source>
        <strain evidence="2 3">MSJd-7</strain>
    </source>
</reference>
<dbReference type="EMBL" id="JAHLQI010000001">
    <property type="protein sequence ID" value="MBU5489553.1"/>
    <property type="molecule type" value="Genomic_DNA"/>
</dbReference>
<sequence>MDMKWKLKDILMVAIVGVLFSFLFLGADYVGAALTAALTPMGLGALGYQFIYGIWFMAATFATYVIQKRGVGIIAEMLAAVIEVMMGGMFGPMTLVTGFCQGLGCEIGFAIFRYKKFGWSSMILSSIICAVFTFIVPEYFAYGYSAYALPILIAALAIRVVSSILFTGVVSKLIGDGLAKAGVLRGYALGMKQNLPEEVE</sequence>
<feature type="transmembrane region" description="Helical" evidence="1">
    <location>
        <begin position="48"/>
        <end position="66"/>
    </location>
</feature>
<accession>A0ABS6EPY5</accession>
<evidence type="ECO:0000313" key="3">
    <source>
        <dbReference type="Proteomes" id="UP000783588"/>
    </source>
</evidence>
<dbReference type="Proteomes" id="UP000783588">
    <property type="component" value="Unassembled WGS sequence"/>
</dbReference>
<keyword evidence="1" id="KW-0472">Membrane</keyword>